<name>A0A7E4UUR4_PANRE</name>
<reference evidence="2" key="2">
    <citation type="submission" date="2020-10" db="UniProtKB">
        <authorList>
            <consortium name="WormBaseParasite"/>
        </authorList>
    </citation>
    <scope>IDENTIFICATION</scope>
</reference>
<proteinExistence type="predicted"/>
<dbReference type="WBParaSite" id="Pan_g13096.t1">
    <property type="protein sequence ID" value="Pan_g13096.t1"/>
    <property type="gene ID" value="Pan_g13096"/>
</dbReference>
<organism evidence="1 2">
    <name type="scientific">Panagrellus redivivus</name>
    <name type="common">Microworm</name>
    <dbReference type="NCBI Taxonomy" id="6233"/>
    <lineage>
        <taxon>Eukaryota</taxon>
        <taxon>Metazoa</taxon>
        <taxon>Ecdysozoa</taxon>
        <taxon>Nematoda</taxon>
        <taxon>Chromadorea</taxon>
        <taxon>Rhabditida</taxon>
        <taxon>Tylenchina</taxon>
        <taxon>Panagrolaimomorpha</taxon>
        <taxon>Panagrolaimoidea</taxon>
        <taxon>Panagrolaimidae</taxon>
        <taxon>Panagrellus</taxon>
    </lineage>
</organism>
<sequence length="390" mass="42752">MSRENQTRKSVSLIDLRCGDSQVFMDSSVASTDDRNVFNDDRPTTMFRADSATSFDPVPVSNNMVACRQPSNGWFSEDDSGFESASVVSTIEPSMALRNLFNVHRSKRPRIATYFSLDRDRVNKLVRGKVQKRAPVFSLGSSIRRKSIHELRLPPVISNSSRAGVGRNTRILRRGNCIYVGKAATVAMEDCDDMMSVPSSASSTSDSPSYFLTSPPRCNIAFSSTMRRRHSLYAKVYGHRISAVVEENPRSIVEGLDLDGSASYAETNSHAPLMPSSSLSVDFFAPEMENTLNRFNSLCIAMQSDDGTFSSNLMPTDDLCNQFSMMTTQPHSTGHSPFASPSPADTWMMPTGPSASAQDLLTPNASEMRTSALFFPASSTPSSMTTPTDE</sequence>
<evidence type="ECO:0000313" key="2">
    <source>
        <dbReference type="WBParaSite" id="Pan_g13096.t1"/>
    </source>
</evidence>
<reference evidence="1" key="1">
    <citation type="journal article" date="2013" name="Genetics">
        <title>The draft genome and transcriptome of Panagrellus redivivus are shaped by the harsh demands of a free-living lifestyle.</title>
        <authorList>
            <person name="Srinivasan J."/>
            <person name="Dillman A.R."/>
            <person name="Macchietto M.G."/>
            <person name="Heikkinen L."/>
            <person name="Lakso M."/>
            <person name="Fracchia K.M."/>
            <person name="Antoshechkin I."/>
            <person name="Mortazavi A."/>
            <person name="Wong G."/>
            <person name="Sternberg P.W."/>
        </authorList>
    </citation>
    <scope>NUCLEOTIDE SEQUENCE [LARGE SCALE GENOMIC DNA]</scope>
    <source>
        <strain evidence="1">MT8872</strain>
    </source>
</reference>
<accession>A0A7E4UUR4</accession>
<keyword evidence="1" id="KW-1185">Reference proteome</keyword>
<dbReference type="Proteomes" id="UP000492821">
    <property type="component" value="Unassembled WGS sequence"/>
</dbReference>
<dbReference type="AlphaFoldDB" id="A0A7E4UUR4"/>
<evidence type="ECO:0000313" key="1">
    <source>
        <dbReference type="Proteomes" id="UP000492821"/>
    </source>
</evidence>
<protein>
    <submittedName>
        <fullName evidence="2">Fork-head domain-containing protein</fullName>
    </submittedName>
</protein>